<feature type="region of interest" description="Disordered" evidence="1">
    <location>
        <begin position="1"/>
        <end position="39"/>
    </location>
</feature>
<evidence type="ECO:0000313" key="3">
    <source>
        <dbReference type="Proteomes" id="UP000693981"/>
    </source>
</evidence>
<gene>
    <name evidence="2" type="ORF">PHYBOEH_008854</name>
</gene>
<accession>A0A8T1W188</accession>
<sequence>MESTEDDTAGSTMRTPAQQTVPTGKAKKKTKMPMKQVGQPLETCRVLEWMTNPSNYDRWRGSDRTSGKTKEALLTEIVDRLVAVGIKHRDSTGVREKINTLEKQFREAEDFRLGTGAGITDEKDLRSALLKRSPHYYDLHDVMVDRPSARAKFTSDDQDTAEEEVRSASLSVLQKGEKRPLAIDAASSTKKHKVDSVDRLLEQQADTLRSREEKRDRMMYYREREHAIKSKELLLKEEKNSREKAQADV</sequence>
<evidence type="ECO:0000313" key="2">
    <source>
        <dbReference type="EMBL" id="KAG7385970.1"/>
    </source>
</evidence>
<name>A0A8T1W188_9STRA</name>
<evidence type="ECO:0000256" key="1">
    <source>
        <dbReference type="SAM" id="MobiDB-lite"/>
    </source>
</evidence>
<comment type="caution">
    <text evidence="2">The sequence shown here is derived from an EMBL/GenBank/DDBJ whole genome shotgun (WGS) entry which is preliminary data.</text>
</comment>
<reference evidence="2" key="1">
    <citation type="submission" date="2021-02" db="EMBL/GenBank/DDBJ databases">
        <authorList>
            <person name="Palmer J.M."/>
        </authorList>
    </citation>
    <scope>NUCLEOTIDE SEQUENCE</scope>
    <source>
        <strain evidence="2">SCRP23</strain>
    </source>
</reference>
<dbReference type="EMBL" id="JAGDFL010000530">
    <property type="protein sequence ID" value="KAG7385970.1"/>
    <property type="molecule type" value="Genomic_DNA"/>
</dbReference>
<proteinExistence type="predicted"/>
<protein>
    <submittedName>
        <fullName evidence="2">Uncharacterized protein</fullName>
    </submittedName>
</protein>
<keyword evidence="3" id="KW-1185">Reference proteome</keyword>
<dbReference type="AlphaFoldDB" id="A0A8T1W188"/>
<organism evidence="2 3">
    <name type="scientific">Phytophthora boehmeriae</name>
    <dbReference type="NCBI Taxonomy" id="109152"/>
    <lineage>
        <taxon>Eukaryota</taxon>
        <taxon>Sar</taxon>
        <taxon>Stramenopiles</taxon>
        <taxon>Oomycota</taxon>
        <taxon>Peronosporomycetes</taxon>
        <taxon>Peronosporales</taxon>
        <taxon>Peronosporaceae</taxon>
        <taxon>Phytophthora</taxon>
    </lineage>
</organism>
<dbReference type="OrthoDB" id="127208at2759"/>
<dbReference type="PANTHER" id="PTHR33324:SF2">
    <property type="entry name" value="MYB_SANT-LIKE DNA-BINDING DOMAIN-CONTAINING PROTEIN"/>
    <property type="match status" value="1"/>
</dbReference>
<dbReference type="Proteomes" id="UP000693981">
    <property type="component" value="Unassembled WGS sequence"/>
</dbReference>
<feature type="compositionally biased region" description="Polar residues" evidence="1">
    <location>
        <begin position="9"/>
        <end position="21"/>
    </location>
</feature>
<dbReference type="PANTHER" id="PTHR33324">
    <property type="entry name" value="EXPRESSED PROTEIN"/>
    <property type="match status" value="1"/>
</dbReference>